<dbReference type="GO" id="GO:0005096">
    <property type="term" value="F:GTPase activator activity"/>
    <property type="evidence" value="ECO:0007669"/>
    <property type="project" value="InterPro"/>
</dbReference>
<sequence length="743" mass="82236">MHVSNTSSHCYERSSIEEFAQLEVDQSAEEWDGREGRDLPETSRGRERMRSSLAPLSPEILSFPLSPVSLSPCLQIGSIACAGCDFDGLHQENGFHWSTSSKRPRKGDWSEVCVNPFPSRRCSEFMQFRPSELALLLEYLPFRNLMIARMTNRLFREACRYIYKIDLGEISALWSGRKICDNLLPIFAGPLVISGMKFGRSLNSKKLIKLSNEGILRLKSLSWGFPYRIFSSRAQKISEVIRCCNLQELDLVGTTSLRASGVLKIFANMSTATSLQTLTLRGCKIGPSGARALAVGMEAGCSITSLDLGDNSIGTEGCTALSFPLKATSKCAIKYLNLSSNEIRNDGLSALSPGLLTNTSLVCLRLAMNYIRPQGAMILTEFLDQCTALRELELGYNLIRCHGCSLLSAALTRMNSLTHLGLRRNEVAAEGATSISRSLWKNTCLQSLDLGLNSIGMGGAQNFGWALGYNSTLQSLRLDWNDLRGNSILLMPASTRGEGFRLSELDLSCNKLSNDGASNLSEALLNLNWGSKKQVLHIRGNAVGMVGLRSLLPVLEPDEEGALDLSDNDIGDEGCKIFARDRPNLLLGLRRLNLSGNRITSAGLFDLAKALRTSTTLEEINLSRNQITVLPNLLACPPRLQRILVFNNDTLQLPPPEIVRLGPAAIVAYLQRGLAQERFNLCDCCSRTICMKRKWMERKLDEEEQEGRQQQEEGMEEEAEEGEEGEEVQQQRLSLMEEPEDSD</sequence>
<dbReference type="GO" id="GO:0031267">
    <property type="term" value="F:small GTPase binding"/>
    <property type="evidence" value="ECO:0007669"/>
    <property type="project" value="TreeGrafter"/>
</dbReference>
<dbReference type="PROSITE" id="PS51450">
    <property type="entry name" value="LRR"/>
    <property type="match status" value="2"/>
</dbReference>
<dbReference type="GO" id="GO:0006913">
    <property type="term" value="P:nucleocytoplasmic transport"/>
    <property type="evidence" value="ECO:0007669"/>
    <property type="project" value="TreeGrafter"/>
</dbReference>
<evidence type="ECO:0000313" key="2">
    <source>
        <dbReference type="EMBL" id="CAE2290095.1"/>
    </source>
</evidence>
<dbReference type="AlphaFoldDB" id="A0A6U5YUA4"/>
<feature type="region of interest" description="Disordered" evidence="1">
    <location>
        <begin position="700"/>
        <end position="743"/>
    </location>
</feature>
<dbReference type="PANTHER" id="PTHR24113:SF15">
    <property type="entry name" value="NACHT DOMAIN-CONTAINING PROTEIN"/>
    <property type="match status" value="1"/>
</dbReference>
<dbReference type="GO" id="GO:0005634">
    <property type="term" value="C:nucleus"/>
    <property type="evidence" value="ECO:0007669"/>
    <property type="project" value="TreeGrafter"/>
</dbReference>
<dbReference type="EMBL" id="HBKN01014128">
    <property type="protein sequence ID" value="CAE2290095.1"/>
    <property type="molecule type" value="Transcribed_RNA"/>
</dbReference>
<dbReference type="SMART" id="SM00367">
    <property type="entry name" value="LRR_CC"/>
    <property type="match status" value="3"/>
</dbReference>
<feature type="compositionally biased region" description="Basic and acidic residues" evidence="1">
    <location>
        <begin position="31"/>
        <end position="50"/>
    </location>
</feature>
<accession>A0A6U5YUA4</accession>
<dbReference type="InterPro" id="IPR032675">
    <property type="entry name" value="LRR_dom_sf"/>
</dbReference>
<feature type="compositionally biased region" description="Acidic residues" evidence="1">
    <location>
        <begin position="713"/>
        <end position="727"/>
    </location>
</feature>
<gene>
    <name evidence="2" type="ORF">GTHE00462_LOCUS10986</name>
    <name evidence="3" type="ORF">GTHE00462_LOCUS10987</name>
    <name evidence="4" type="ORF">GTHE00462_LOCUS10988</name>
    <name evidence="5" type="ORF">GTHE00462_LOCUS10989</name>
</gene>
<evidence type="ECO:0008006" key="6">
    <source>
        <dbReference type="Google" id="ProtNLM"/>
    </source>
</evidence>
<reference evidence="5" key="1">
    <citation type="submission" date="2021-01" db="EMBL/GenBank/DDBJ databases">
        <authorList>
            <person name="Corre E."/>
            <person name="Pelletier E."/>
            <person name="Niang G."/>
            <person name="Scheremetjew M."/>
            <person name="Finn R."/>
            <person name="Kale V."/>
            <person name="Holt S."/>
            <person name="Cochrane G."/>
            <person name="Meng A."/>
            <person name="Brown T."/>
            <person name="Cohen L."/>
        </authorList>
    </citation>
    <scope>NUCLEOTIDE SEQUENCE</scope>
    <source>
        <strain evidence="5">CCMP 2712</strain>
    </source>
</reference>
<dbReference type="EMBL" id="HBKN01014131">
    <property type="protein sequence ID" value="CAE2290106.1"/>
    <property type="molecule type" value="Transcribed_RNA"/>
</dbReference>
<dbReference type="SUPFAM" id="SSF52047">
    <property type="entry name" value="RNI-like"/>
    <property type="match status" value="2"/>
</dbReference>
<protein>
    <recommendedName>
        <fullName evidence="6">F-box domain-containing protein</fullName>
    </recommendedName>
</protein>
<proteinExistence type="predicted"/>
<evidence type="ECO:0000313" key="3">
    <source>
        <dbReference type="EMBL" id="CAE2290097.1"/>
    </source>
</evidence>
<feature type="compositionally biased region" description="Basic and acidic residues" evidence="1">
    <location>
        <begin position="700"/>
        <end position="711"/>
    </location>
</feature>
<dbReference type="InterPro" id="IPR001611">
    <property type="entry name" value="Leu-rich_rpt"/>
</dbReference>
<feature type="region of interest" description="Disordered" evidence="1">
    <location>
        <begin position="22"/>
        <end position="51"/>
    </location>
</feature>
<evidence type="ECO:0000313" key="4">
    <source>
        <dbReference type="EMBL" id="CAE2290104.1"/>
    </source>
</evidence>
<organism evidence="5">
    <name type="scientific">Guillardia theta</name>
    <name type="common">Cryptophyte</name>
    <name type="synonym">Cryptomonas phi</name>
    <dbReference type="NCBI Taxonomy" id="55529"/>
    <lineage>
        <taxon>Eukaryota</taxon>
        <taxon>Cryptophyceae</taxon>
        <taxon>Pyrenomonadales</taxon>
        <taxon>Geminigeraceae</taxon>
        <taxon>Guillardia</taxon>
    </lineage>
</organism>
<evidence type="ECO:0000256" key="1">
    <source>
        <dbReference type="SAM" id="MobiDB-lite"/>
    </source>
</evidence>
<dbReference type="Pfam" id="PF13516">
    <property type="entry name" value="LRR_6"/>
    <property type="match status" value="9"/>
</dbReference>
<name>A0A6U5YUA4_GUITH</name>
<dbReference type="PANTHER" id="PTHR24113">
    <property type="entry name" value="RAN GTPASE-ACTIVATING PROTEIN 1"/>
    <property type="match status" value="1"/>
</dbReference>
<dbReference type="GO" id="GO:0048471">
    <property type="term" value="C:perinuclear region of cytoplasm"/>
    <property type="evidence" value="ECO:0007669"/>
    <property type="project" value="TreeGrafter"/>
</dbReference>
<dbReference type="InterPro" id="IPR027038">
    <property type="entry name" value="RanGap"/>
</dbReference>
<dbReference type="EMBL" id="HBKN01014129">
    <property type="protein sequence ID" value="CAE2290097.1"/>
    <property type="molecule type" value="Transcribed_RNA"/>
</dbReference>
<dbReference type="SMART" id="SM00368">
    <property type="entry name" value="LRR_RI"/>
    <property type="match status" value="11"/>
</dbReference>
<dbReference type="GO" id="GO:0005829">
    <property type="term" value="C:cytosol"/>
    <property type="evidence" value="ECO:0007669"/>
    <property type="project" value="TreeGrafter"/>
</dbReference>
<dbReference type="InterPro" id="IPR006553">
    <property type="entry name" value="Leu-rich_rpt_Cys-con_subtyp"/>
</dbReference>
<dbReference type="EMBL" id="HBKN01014130">
    <property type="protein sequence ID" value="CAE2290104.1"/>
    <property type="molecule type" value="Transcribed_RNA"/>
</dbReference>
<dbReference type="Gene3D" id="3.80.10.10">
    <property type="entry name" value="Ribonuclease Inhibitor"/>
    <property type="match status" value="5"/>
</dbReference>
<evidence type="ECO:0000313" key="5">
    <source>
        <dbReference type="EMBL" id="CAE2290106.1"/>
    </source>
</evidence>